<dbReference type="Pfam" id="PF03929">
    <property type="entry name" value="PepSY_TM"/>
    <property type="match status" value="1"/>
</dbReference>
<feature type="transmembrane region" description="Helical" evidence="2">
    <location>
        <begin position="386"/>
        <end position="406"/>
    </location>
</feature>
<keyword evidence="2" id="KW-1133">Transmembrane helix</keyword>
<protein>
    <submittedName>
        <fullName evidence="3">Peptidase</fullName>
    </submittedName>
</protein>
<dbReference type="RefSeq" id="WP_110565833.1">
    <property type="nucleotide sequence ID" value="NZ_PYBV01000030.1"/>
</dbReference>
<dbReference type="PANTHER" id="PTHR34219:SF1">
    <property type="entry name" value="PEPSY DOMAIN-CONTAINING PROTEIN"/>
    <property type="match status" value="1"/>
</dbReference>
<dbReference type="Proteomes" id="UP000248333">
    <property type="component" value="Unassembled WGS sequence"/>
</dbReference>
<organism evidence="3 4">
    <name type="scientific">Micromonospora arborensis</name>
    <dbReference type="NCBI Taxonomy" id="2116518"/>
    <lineage>
        <taxon>Bacteria</taxon>
        <taxon>Bacillati</taxon>
        <taxon>Actinomycetota</taxon>
        <taxon>Actinomycetes</taxon>
        <taxon>Micromonosporales</taxon>
        <taxon>Micromonosporaceae</taxon>
        <taxon>Micromonospora</taxon>
    </lineage>
</organism>
<keyword evidence="2" id="KW-0472">Membrane</keyword>
<evidence type="ECO:0000313" key="4">
    <source>
        <dbReference type="Proteomes" id="UP000248333"/>
    </source>
</evidence>
<dbReference type="EMBL" id="PYBV01000030">
    <property type="protein sequence ID" value="PYC66830.1"/>
    <property type="molecule type" value="Genomic_DNA"/>
</dbReference>
<feature type="transmembrane region" description="Helical" evidence="2">
    <location>
        <begin position="427"/>
        <end position="447"/>
    </location>
</feature>
<feature type="compositionally biased region" description="Low complexity" evidence="1">
    <location>
        <begin position="14"/>
        <end position="25"/>
    </location>
</feature>
<feature type="transmembrane region" description="Helical" evidence="2">
    <location>
        <begin position="176"/>
        <end position="194"/>
    </location>
</feature>
<evidence type="ECO:0000256" key="1">
    <source>
        <dbReference type="SAM" id="MobiDB-lite"/>
    </source>
</evidence>
<dbReference type="PANTHER" id="PTHR34219">
    <property type="entry name" value="IRON-REGULATED INNER MEMBRANE PROTEIN-RELATED"/>
    <property type="match status" value="1"/>
</dbReference>
<dbReference type="InterPro" id="IPR005625">
    <property type="entry name" value="PepSY-ass_TM"/>
</dbReference>
<feature type="region of interest" description="Disordered" evidence="1">
    <location>
        <begin position="1"/>
        <end position="25"/>
    </location>
</feature>
<evidence type="ECO:0000256" key="2">
    <source>
        <dbReference type="SAM" id="Phobius"/>
    </source>
</evidence>
<sequence>MSLTELSGTTTPEPAAAGDAPSRPSRRAAPLGALLLRLHFYAGVLVAPFLVVAALTGLAYTTTPQLDNMFYGDQLTVAQVGERPLPLAEQIGAARNAHPDGSITAVQPGDGDHTTKVVFSQPELGDKQHTVYIDPYTAESQGQLTTWFGSTPAATWLDDLHRHLHLGTVGEHYSELAASWLWVLALGGVILWWRRRSAARATARHLLVPDLSAGKGVRRTRGWHATTGIWLAAGLLFLSATGLTWSRYAGANFSAGLDALDARTPVISTSLAAVPAGTDGGNHHHGDAGAGGLVESAAFDRVLTVARDAGLSGPVEIAPATAPGSAWTVTQTDNTWPIAKDRVAVDPATNTITDRSDFTDWPLLAKLSGLGVQAHMGLLFGLANQILLAALALGLLCVIVWGYRMWWQRRPTRGDRRALAGTPPARGVLRGLPLWALLIGVPVTAAIGWALPLFGLTLLAFLVIDVVVGAWSRRRGSAAAPTSPAPAGN</sequence>
<gene>
    <name evidence="3" type="ORF">C7C45_23305</name>
</gene>
<dbReference type="OrthoDB" id="9791166at2"/>
<evidence type="ECO:0000313" key="3">
    <source>
        <dbReference type="EMBL" id="PYC66830.1"/>
    </source>
</evidence>
<reference evidence="3 4" key="1">
    <citation type="submission" date="2018-03" db="EMBL/GenBank/DDBJ databases">
        <title>Bioinformatic expansion and discovery of thiopeptide antibiotics.</title>
        <authorList>
            <person name="Schwalen C.J."/>
            <person name="Hudson G.A."/>
            <person name="Mitchell D.A."/>
        </authorList>
    </citation>
    <scope>NUCLEOTIDE SEQUENCE [LARGE SCALE GENOMIC DNA]</scope>
    <source>
        <strain evidence="3 4">NRRL 8041</strain>
    </source>
</reference>
<dbReference type="AlphaFoldDB" id="A0A318NEM5"/>
<feature type="transmembrane region" description="Helical" evidence="2">
    <location>
        <begin position="228"/>
        <end position="248"/>
    </location>
</feature>
<name>A0A318NEM5_9ACTN</name>
<feature type="transmembrane region" description="Helical" evidence="2">
    <location>
        <begin position="34"/>
        <end position="60"/>
    </location>
</feature>
<accession>A0A318NEM5</accession>
<feature type="transmembrane region" description="Helical" evidence="2">
    <location>
        <begin position="453"/>
        <end position="471"/>
    </location>
</feature>
<keyword evidence="2" id="KW-0812">Transmembrane</keyword>
<feature type="compositionally biased region" description="Polar residues" evidence="1">
    <location>
        <begin position="1"/>
        <end position="12"/>
    </location>
</feature>
<comment type="caution">
    <text evidence="3">The sequence shown here is derived from an EMBL/GenBank/DDBJ whole genome shotgun (WGS) entry which is preliminary data.</text>
</comment>
<keyword evidence="4" id="KW-1185">Reference proteome</keyword>
<proteinExistence type="predicted"/>